<dbReference type="InterPro" id="IPR032466">
    <property type="entry name" value="Metal_Hydrolase"/>
</dbReference>
<protein>
    <submittedName>
        <fullName evidence="2">D-galactarolactone isomerase</fullName>
        <ecNumber evidence="2">5.5.1.-</ecNumber>
    </submittedName>
</protein>
<evidence type="ECO:0000313" key="2">
    <source>
        <dbReference type="EMBL" id="MBB3948485.1"/>
    </source>
</evidence>
<dbReference type="GO" id="GO:0016853">
    <property type="term" value="F:isomerase activity"/>
    <property type="evidence" value="ECO:0007669"/>
    <property type="project" value="UniProtKB-KW"/>
</dbReference>
<dbReference type="Gene3D" id="3.20.20.140">
    <property type="entry name" value="Metal-dependent hydrolases"/>
    <property type="match status" value="1"/>
</dbReference>
<evidence type="ECO:0000259" key="1">
    <source>
        <dbReference type="Pfam" id="PF04909"/>
    </source>
</evidence>
<dbReference type="EMBL" id="JACIDV010000019">
    <property type="protein sequence ID" value="MBB3948485.1"/>
    <property type="molecule type" value="Genomic_DNA"/>
</dbReference>
<dbReference type="InterPro" id="IPR052358">
    <property type="entry name" value="Aro_Compnd_Degr_Hydrolases"/>
</dbReference>
<evidence type="ECO:0000313" key="3">
    <source>
        <dbReference type="Proteomes" id="UP000565286"/>
    </source>
</evidence>
<dbReference type="GO" id="GO:0016787">
    <property type="term" value="F:hydrolase activity"/>
    <property type="evidence" value="ECO:0007669"/>
    <property type="project" value="InterPro"/>
</dbReference>
<proteinExistence type="predicted"/>
<sequence length="287" mass="31240">MTIIRKQSGPAPKIKLPRGAVDSQMHMYLPGFEAREGGPPLPGGALPDAAQYREFMQWIGIERVVITQGNAHQADNSNLVACLKEMGDLARGVAVIKPDATDAELKQLSDAGVVGARIMDLLGGALGLSALEGVDERAQSVGWMMAVQFNGSDLLTHLPHLEKIGSNWVFDHHGKFFDGVTAAHIDALKKLIDKGNVWFKFAGGYESSKTGGPGYEDIAEVAREIADYAPERIIWGTNWPHNLAKTTEEYPDDAALTDTVLGWFRDEKARHLALVENPQQLFGFPAV</sequence>
<organism evidence="2 3">
    <name type="scientific">Rhizobium skierniewicense</name>
    <dbReference type="NCBI Taxonomy" id="984260"/>
    <lineage>
        <taxon>Bacteria</taxon>
        <taxon>Pseudomonadati</taxon>
        <taxon>Pseudomonadota</taxon>
        <taxon>Alphaproteobacteria</taxon>
        <taxon>Hyphomicrobiales</taxon>
        <taxon>Rhizobiaceae</taxon>
        <taxon>Rhizobium/Agrobacterium group</taxon>
        <taxon>Rhizobium</taxon>
    </lineage>
</organism>
<dbReference type="AlphaFoldDB" id="A0A7W6G434"/>
<dbReference type="SUPFAM" id="SSF51556">
    <property type="entry name" value="Metallo-dependent hydrolases"/>
    <property type="match status" value="1"/>
</dbReference>
<keyword evidence="2" id="KW-0413">Isomerase</keyword>
<feature type="domain" description="Amidohydrolase-related" evidence="1">
    <location>
        <begin position="22"/>
        <end position="284"/>
    </location>
</feature>
<dbReference type="RefSeq" id="WP_183897805.1">
    <property type="nucleotide sequence ID" value="NZ_JACIDV010000019.1"/>
</dbReference>
<reference evidence="2 3" key="1">
    <citation type="submission" date="2020-08" db="EMBL/GenBank/DDBJ databases">
        <title>Genomic Encyclopedia of Type Strains, Phase IV (KMG-IV): sequencing the most valuable type-strain genomes for metagenomic binning, comparative biology and taxonomic classification.</title>
        <authorList>
            <person name="Goeker M."/>
        </authorList>
    </citation>
    <scope>NUCLEOTIDE SEQUENCE [LARGE SCALE GENOMIC DNA]</scope>
    <source>
        <strain evidence="2 3">DSM 26438</strain>
    </source>
</reference>
<dbReference type="InterPro" id="IPR006680">
    <property type="entry name" value="Amidohydro-rel"/>
</dbReference>
<keyword evidence="3" id="KW-1185">Reference proteome</keyword>
<dbReference type="CDD" id="cd01311">
    <property type="entry name" value="PDC_hydrolase"/>
    <property type="match status" value="1"/>
</dbReference>
<gene>
    <name evidence="2" type="ORF">GGQ73_004472</name>
</gene>
<name>A0A7W6G434_9HYPH</name>
<dbReference type="PANTHER" id="PTHR35563">
    <property type="entry name" value="BARREL METAL-DEPENDENT HYDROLASE, PUTATIVE (AFU_ORTHOLOGUE AFUA_1G16240)-RELATED"/>
    <property type="match status" value="1"/>
</dbReference>
<dbReference type="Proteomes" id="UP000565286">
    <property type="component" value="Unassembled WGS sequence"/>
</dbReference>
<accession>A0A7W6G434</accession>
<dbReference type="InterPro" id="IPR047874">
    <property type="entry name" value="GLI/LigI"/>
</dbReference>
<dbReference type="EC" id="5.5.1.-" evidence="2"/>
<dbReference type="Pfam" id="PF04909">
    <property type="entry name" value="Amidohydro_2"/>
    <property type="match status" value="1"/>
</dbReference>
<dbReference type="PANTHER" id="PTHR35563:SF2">
    <property type="entry name" value="BARREL METAL-DEPENDENT HYDROLASE, PUTATIVE (AFU_ORTHOLOGUE AFUA_1G16240)-RELATED"/>
    <property type="match status" value="1"/>
</dbReference>
<comment type="caution">
    <text evidence="2">The sequence shown here is derived from an EMBL/GenBank/DDBJ whole genome shotgun (WGS) entry which is preliminary data.</text>
</comment>